<dbReference type="InterPro" id="IPR013005">
    <property type="entry name" value="Ribosomal_uL4-like"/>
</dbReference>
<dbReference type="GO" id="GO:0003735">
    <property type="term" value="F:structural constituent of ribosome"/>
    <property type="evidence" value="ECO:0007669"/>
    <property type="project" value="InterPro"/>
</dbReference>
<dbReference type="GO" id="GO:0006412">
    <property type="term" value="P:translation"/>
    <property type="evidence" value="ECO:0007669"/>
    <property type="project" value="InterPro"/>
</dbReference>
<dbReference type="NCBIfam" id="TIGR03953">
    <property type="entry name" value="rplD_bact"/>
    <property type="match status" value="1"/>
</dbReference>
<gene>
    <name evidence="5" type="ORF">MNBD_DELTA04-503</name>
</gene>
<dbReference type="InterPro" id="IPR023574">
    <property type="entry name" value="Ribosomal_uL4_dom_sf"/>
</dbReference>
<keyword evidence="3" id="KW-0687">Ribonucleoprotein</keyword>
<dbReference type="PANTHER" id="PTHR10746">
    <property type="entry name" value="50S RIBOSOMAL PROTEIN L4"/>
    <property type="match status" value="1"/>
</dbReference>
<dbReference type="SUPFAM" id="SSF52166">
    <property type="entry name" value="Ribosomal protein L4"/>
    <property type="match status" value="1"/>
</dbReference>
<comment type="similarity">
    <text evidence="1">Belongs to the universal ribosomal protein uL4 family.</text>
</comment>
<name>A0A3B0VAL0_9ZZZZ</name>
<keyword evidence="2 5" id="KW-0689">Ribosomal protein</keyword>
<protein>
    <submittedName>
        <fullName evidence="5">LSU ribosomal protein L4p (L1e)</fullName>
    </submittedName>
</protein>
<dbReference type="GO" id="GO:0005840">
    <property type="term" value="C:ribosome"/>
    <property type="evidence" value="ECO:0007669"/>
    <property type="project" value="UniProtKB-KW"/>
</dbReference>
<dbReference type="AlphaFoldDB" id="A0A3B0VAL0"/>
<evidence type="ECO:0000256" key="4">
    <source>
        <dbReference type="SAM" id="MobiDB-lite"/>
    </source>
</evidence>
<dbReference type="InterPro" id="IPR002136">
    <property type="entry name" value="Ribosomal_uL4"/>
</dbReference>
<evidence type="ECO:0000313" key="5">
    <source>
        <dbReference type="EMBL" id="VAW35237.1"/>
    </source>
</evidence>
<sequence>MTVCDLKNISAEKVGEVELRDELFAVDVRPGILHDVVCMQRANARQGTASTKTRGEVRGGGAKPWRQKGTGRARAGTKNSPVWRGGGVAFGPKPQDYSYKLPKKVRRLALRMALSARLGEGNLVIVDEFNLPSIKTKEFVNVMGNFNFDNCLVIIGEDNTTVKLSARNAVGYKVLPVAGLNVYDILKYSKLMLVQSSLAPLEERLMV</sequence>
<proteinExistence type="inferred from homology"/>
<dbReference type="Pfam" id="PF00573">
    <property type="entry name" value="Ribosomal_L4"/>
    <property type="match status" value="1"/>
</dbReference>
<evidence type="ECO:0000256" key="1">
    <source>
        <dbReference type="ARBA" id="ARBA00010528"/>
    </source>
</evidence>
<dbReference type="Gene3D" id="3.40.1370.10">
    <property type="match status" value="1"/>
</dbReference>
<dbReference type="HAMAP" id="MF_01328_B">
    <property type="entry name" value="Ribosomal_uL4_B"/>
    <property type="match status" value="1"/>
</dbReference>
<dbReference type="GO" id="GO:1990904">
    <property type="term" value="C:ribonucleoprotein complex"/>
    <property type="evidence" value="ECO:0007669"/>
    <property type="project" value="UniProtKB-KW"/>
</dbReference>
<evidence type="ECO:0000256" key="2">
    <source>
        <dbReference type="ARBA" id="ARBA00022980"/>
    </source>
</evidence>
<feature type="region of interest" description="Disordered" evidence="4">
    <location>
        <begin position="47"/>
        <end position="78"/>
    </location>
</feature>
<accession>A0A3B0VAL0</accession>
<dbReference type="PANTHER" id="PTHR10746:SF6">
    <property type="entry name" value="LARGE RIBOSOMAL SUBUNIT PROTEIN UL4M"/>
    <property type="match status" value="1"/>
</dbReference>
<dbReference type="EMBL" id="UOEY01000013">
    <property type="protein sequence ID" value="VAW35237.1"/>
    <property type="molecule type" value="Genomic_DNA"/>
</dbReference>
<reference evidence="5" key="1">
    <citation type="submission" date="2018-06" db="EMBL/GenBank/DDBJ databases">
        <authorList>
            <person name="Zhirakovskaya E."/>
        </authorList>
    </citation>
    <scope>NUCLEOTIDE SEQUENCE</scope>
</reference>
<organism evidence="5">
    <name type="scientific">hydrothermal vent metagenome</name>
    <dbReference type="NCBI Taxonomy" id="652676"/>
    <lineage>
        <taxon>unclassified sequences</taxon>
        <taxon>metagenomes</taxon>
        <taxon>ecological metagenomes</taxon>
    </lineage>
</organism>
<evidence type="ECO:0000256" key="3">
    <source>
        <dbReference type="ARBA" id="ARBA00023274"/>
    </source>
</evidence>